<organism evidence="2 3">
    <name type="scientific">Vermiconidia calcicola</name>
    <dbReference type="NCBI Taxonomy" id="1690605"/>
    <lineage>
        <taxon>Eukaryota</taxon>
        <taxon>Fungi</taxon>
        <taxon>Dikarya</taxon>
        <taxon>Ascomycota</taxon>
        <taxon>Pezizomycotina</taxon>
        <taxon>Dothideomycetes</taxon>
        <taxon>Dothideomycetidae</taxon>
        <taxon>Mycosphaerellales</taxon>
        <taxon>Extremaceae</taxon>
        <taxon>Vermiconidia</taxon>
    </lineage>
</organism>
<reference evidence="2 3" key="1">
    <citation type="submission" date="2023-06" db="EMBL/GenBank/DDBJ databases">
        <title>Black Yeasts Isolated from many extreme environments.</title>
        <authorList>
            <person name="Coleine C."/>
            <person name="Stajich J.E."/>
            <person name="Selbmann L."/>
        </authorList>
    </citation>
    <scope>NUCLEOTIDE SEQUENCE [LARGE SCALE GENOMIC DNA]</scope>
    <source>
        <strain evidence="2 3">CCFEE 5887</strain>
    </source>
</reference>
<dbReference type="AlphaFoldDB" id="A0AAV9PY23"/>
<keyword evidence="3" id="KW-1185">Reference proteome</keyword>
<protein>
    <recommendedName>
        <fullName evidence="4">CBS domain-containing protein</fullName>
    </recommendedName>
</protein>
<feature type="region of interest" description="Disordered" evidence="1">
    <location>
        <begin position="1"/>
        <end position="75"/>
    </location>
</feature>
<accession>A0AAV9PY23</accession>
<evidence type="ECO:0000313" key="2">
    <source>
        <dbReference type="EMBL" id="KAK5529787.1"/>
    </source>
</evidence>
<proteinExistence type="predicted"/>
<sequence>MPSEPFPPTSSSVTDESPDDGRPDDEERQGAFPERDDNAEESPKTDTASQSIGEDKPIDSPLYGRMSPLPPGRGVSVISEKMKQLGTSPDTGQMPADAIKRAMRLREHAVWDRDGNFLGDLGWELLRHRWFTKPVVVINDRILVRCKTMSGLTA</sequence>
<dbReference type="EMBL" id="JAXLQG010000021">
    <property type="protein sequence ID" value="KAK5529787.1"/>
    <property type="molecule type" value="Genomic_DNA"/>
</dbReference>
<evidence type="ECO:0000313" key="3">
    <source>
        <dbReference type="Proteomes" id="UP001345827"/>
    </source>
</evidence>
<feature type="compositionally biased region" description="Basic and acidic residues" evidence="1">
    <location>
        <begin position="33"/>
        <end position="44"/>
    </location>
</feature>
<evidence type="ECO:0008006" key="4">
    <source>
        <dbReference type="Google" id="ProtNLM"/>
    </source>
</evidence>
<gene>
    <name evidence="2" type="ORF">LTR25_009566</name>
</gene>
<name>A0AAV9PY23_9PEZI</name>
<comment type="caution">
    <text evidence="2">The sequence shown here is derived from an EMBL/GenBank/DDBJ whole genome shotgun (WGS) entry which is preliminary data.</text>
</comment>
<feature type="compositionally biased region" description="Acidic residues" evidence="1">
    <location>
        <begin position="16"/>
        <end position="27"/>
    </location>
</feature>
<dbReference type="Proteomes" id="UP001345827">
    <property type="component" value="Unassembled WGS sequence"/>
</dbReference>
<evidence type="ECO:0000256" key="1">
    <source>
        <dbReference type="SAM" id="MobiDB-lite"/>
    </source>
</evidence>